<dbReference type="Pfam" id="PF04066">
    <property type="entry name" value="MrpF_PhaF"/>
    <property type="match status" value="1"/>
</dbReference>
<keyword evidence="2" id="KW-1003">Cell membrane</keyword>
<feature type="transmembrane region" description="Helical" evidence="6">
    <location>
        <begin position="6"/>
        <end position="23"/>
    </location>
</feature>
<reference evidence="7 8" key="1">
    <citation type="submission" date="2020-07" db="EMBL/GenBank/DDBJ databases">
        <title>Facklamia lactis sp. nov., isolated from raw milk.</title>
        <authorList>
            <person name="Doll E.V."/>
            <person name="Huptas C."/>
            <person name="Staib L."/>
            <person name="Wenning M."/>
            <person name="Scherer S."/>
        </authorList>
    </citation>
    <scope>NUCLEOTIDE SEQUENCE [LARGE SCALE GENOMIC DNA]</scope>
    <source>
        <strain evidence="7 8">DSM 111018</strain>
    </source>
</reference>
<evidence type="ECO:0000313" key="7">
    <source>
        <dbReference type="EMBL" id="MBG9987286.1"/>
    </source>
</evidence>
<evidence type="ECO:0000256" key="3">
    <source>
        <dbReference type="ARBA" id="ARBA00022692"/>
    </source>
</evidence>
<dbReference type="InterPro" id="IPR007208">
    <property type="entry name" value="MrpF/PhaF-like"/>
</dbReference>
<keyword evidence="4 6" id="KW-1133">Transmembrane helix</keyword>
<dbReference type="RefSeq" id="WP_197116208.1">
    <property type="nucleotide sequence ID" value="NZ_JACBXQ010000007.1"/>
</dbReference>
<protein>
    <recommendedName>
        <fullName evidence="9">Sodium:proton antiporter</fullName>
    </recommendedName>
</protein>
<dbReference type="EMBL" id="JACBXQ010000007">
    <property type="protein sequence ID" value="MBG9987286.1"/>
    <property type="molecule type" value="Genomic_DNA"/>
</dbReference>
<feature type="transmembrane region" description="Helical" evidence="6">
    <location>
        <begin position="62"/>
        <end position="80"/>
    </location>
</feature>
<proteinExistence type="predicted"/>
<evidence type="ECO:0000313" key="8">
    <source>
        <dbReference type="Proteomes" id="UP000721415"/>
    </source>
</evidence>
<evidence type="ECO:0000256" key="5">
    <source>
        <dbReference type="ARBA" id="ARBA00023136"/>
    </source>
</evidence>
<organism evidence="7 8">
    <name type="scientific">Facklamia lactis</name>
    <dbReference type="NCBI Taxonomy" id="2749967"/>
    <lineage>
        <taxon>Bacteria</taxon>
        <taxon>Bacillati</taxon>
        <taxon>Bacillota</taxon>
        <taxon>Bacilli</taxon>
        <taxon>Lactobacillales</taxon>
        <taxon>Aerococcaceae</taxon>
        <taxon>Facklamia</taxon>
    </lineage>
</organism>
<evidence type="ECO:0000256" key="4">
    <source>
        <dbReference type="ARBA" id="ARBA00022989"/>
    </source>
</evidence>
<comment type="subcellular location">
    <subcellularLocation>
        <location evidence="1">Cell membrane</location>
        <topology evidence="1">Multi-pass membrane protein</topology>
    </subcellularLocation>
</comment>
<keyword evidence="3 6" id="KW-0812">Transmembrane</keyword>
<dbReference type="Proteomes" id="UP000721415">
    <property type="component" value="Unassembled WGS sequence"/>
</dbReference>
<evidence type="ECO:0000256" key="1">
    <source>
        <dbReference type="ARBA" id="ARBA00004651"/>
    </source>
</evidence>
<evidence type="ECO:0000256" key="6">
    <source>
        <dbReference type="SAM" id="Phobius"/>
    </source>
</evidence>
<keyword evidence="8" id="KW-1185">Reference proteome</keyword>
<name>A0ABS0LV97_9LACT</name>
<accession>A0ABS0LV97</accession>
<evidence type="ECO:0008006" key="9">
    <source>
        <dbReference type="Google" id="ProtNLM"/>
    </source>
</evidence>
<feature type="transmembrane region" description="Helical" evidence="6">
    <location>
        <begin position="30"/>
        <end position="50"/>
    </location>
</feature>
<sequence>MIIQWVGLLILFVISYLIYYIVIHNNMWDQILASNNIMNLIVILILIYAIKEENSSYFDVSIIFSFLSFIGSFFILIYLYRKGDL</sequence>
<evidence type="ECO:0000256" key="2">
    <source>
        <dbReference type="ARBA" id="ARBA00022475"/>
    </source>
</evidence>
<gene>
    <name evidence="7" type="ORF">HZY91_10450</name>
</gene>
<keyword evidence="5 6" id="KW-0472">Membrane</keyword>
<comment type="caution">
    <text evidence="7">The sequence shown here is derived from an EMBL/GenBank/DDBJ whole genome shotgun (WGS) entry which is preliminary data.</text>
</comment>